<evidence type="ECO:0000313" key="7">
    <source>
        <dbReference type="Proteomes" id="UP000663866"/>
    </source>
</evidence>
<evidence type="ECO:0000313" key="5">
    <source>
        <dbReference type="EMBL" id="CAF4175057.1"/>
    </source>
</evidence>
<feature type="domain" description="Endonuclease/exonuclease/phosphatase" evidence="1">
    <location>
        <begin position="139"/>
        <end position="226"/>
    </location>
</feature>
<dbReference type="Gene3D" id="3.60.10.10">
    <property type="entry name" value="Endonuclease/exonuclease/phosphatase"/>
    <property type="match status" value="1"/>
</dbReference>
<dbReference type="EMBL" id="CAJNRF010000379">
    <property type="protein sequence ID" value="CAF1957823.1"/>
    <property type="molecule type" value="Genomic_DNA"/>
</dbReference>
<dbReference type="GO" id="GO:0003824">
    <property type="term" value="F:catalytic activity"/>
    <property type="evidence" value="ECO:0007669"/>
    <property type="project" value="InterPro"/>
</dbReference>
<dbReference type="Proteomes" id="UP000663887">
    <property type="component" value="Unassembled WGS sequence"/>
</dbReference>
<dbReference type="Proteomes" id="UP000663842">
    <property type="component" value="Unassembled WGS sequence"/>
</dbReference>
<keyword evidence="7" id="KW-1185">Reference proteome</keyword>
<dbReference type="AlphaFoldDB" id="A0A819QDY9"/>
<evidence type="ECO:0000313" key="2">
    <source>
        <dbReference type="EMBL" id="CAF1957823.1"/>
    </source>
</evidence>
<dbReference type="SUPFAM" id="SSF56219">
    <property type="entry name" value="DNase I-like"/>
    <property type="match status" value="1"/>
</dbReference>
<dbReference type="EMBL" id="CAJOBF010002277">
    <property type="protein sequence ID" value="CAF4022905.1"/>
    <property type="molecule type" value="Genomic_DNA"/>
</dbReference>
<dbReference type="Proteomes" id="UP000663856">
    <property type="component" value="Unassembled WGS sequence"/>
</dbReference>
<dbReference type="InterPro" id="IPR036691">
    <property type="entry name" value="Endo/exonu/phosph_ase_sf"/>
</dbReference>
<organism evidence="4 6">
    <name type="scientific">Rotaria magnacalcarata</name>
    <dbReference type="NCBI Taxonomy" id="392030"/>
    <lineage>
        <taxon>Eukaryota</taxon>
        <taxon>Metazoa</taxon>
        <taxon>Spiralia</taxon>
        <taxon>Gnathifera</taxon>
        <taxon>Rotifera</taxon>
        <taxon>Eurotatoria</taxon>
        <taxon>Bdelloidea</taxon>
        <taxon>Philodinida</taxon>
        <taxon>Philodinidae</taxon>
        <taxon>Rotaria</taxon>
    </lineage>
</organism>
<evidence type="ECO:0000313" key="3">
    <source>
        <dbReference type="EMBL" id="CAF2036251.1"/>
    </source>
</evidence>
<reference evidence="4" key="1">
    <citation type="submission" date="2021-02" db="EMBL/GenBank/DDBJ databases">
        <authorList>
            <person name="Nowell W R."/>
        </authorList>
    </citation>
    <scope>NUCLEOTIDE SEQUENCE</scope>
</reference>
<name>A0A819QDY9_9BILA</name>
<evidence type="ECO:0000313" key="6">
    <source>
        <dbReference type="Proteomes" id="UP000663842"/>
    </source>
</evidence>
<protein>
    <recommendedName>
        <fullName evidence="1">Endonuclease/exonuclease/phosphatase domain-containing protein</fullName>
    </recommendedName>
</protein>
<dbReference type="Pfam" id="PF14529">
    <property type="entry name" value="Exo_endo_phos_2"/>
    <property type="match status" value="1"/>
</dbReference>
<dbReference type="EMBL" id="CAJNRG010001643">
    <property type="protein sequence ID" value="CAF2036251.1"/>
    <property type="molecule type" value="Genomic_DNA"/>
</dbReference>
<dbReference type="Proteomes" id="UP000663866">
    <property type="component" value="Unassembled WGS sequence"/>
</dbReference>
<evidence type="ECO:0000259" key="1">
    <source>
        <dbReference type="Pfam" id="PF14529"/>
    </source>
</evidence>
<accession>A0A819QDY9</accession>
<dbReference type="EMBL" id="CAJOBG010006071">
    <property type="protein sequence ID" value="CAF4175057.1"/>
    <property type="molecule type" value="Genomic_DNA"/>
</dbReference>
<sequence length="392" mass="45427">MINEWNTRICISDLSSKWKKERPIIKQNPNLLILLFNVECLNTHTEDVDILLSVNKPHICILTGVGTATKNLPSFPGYVGIAQKGTNPFGGVAILFQNILKYKVIEKDLNFLLVELETANETVSIGAVYVPPGSVPPFQLFNKCKHKAFYIFGDFNAKHTTWGCNKINTSGVHIFDWLEATGNDLIIPQKATSKRSNSIIDFGLTHDATGWNSEVLEEATLDHWPILFQAPITIMDTLQFKQTNWKIFTFFLTVVYQYWNSLVYNLDTETFFTLFSSFLNALHDRCSTYKQIDEYRPPWPPNLVLLARTVNKYKRAYRRSRTIFNLNRFKIWKEIFNNERATYIRSRWESKIAWRTEGNNIWKHVKPTFRPFTPPFKGLTTKDGKKLPTKTK</sequence>
<comment type="caution">
    <text evidence="4">The sequence shown here is derived from an EMBL/GenBank/DDBJ whole genome shotgun (WGS) entry which is preliminary data.</text>
</comment>
<proteinExistence type="predicted"/>
<dbReference type="InterPro" id="IPR005135">
    <property type="entry name" value="Endo/exonuclease/phosphatase"/>
</dbReference>
<gene>
    <name evidence="5" type="ORF">OVN521_LOCUS24934</name>
    <name evidence="4" type="ORF">UXM345_LOCUS17483</name>
    <name evidence="2" type="ORF">WKI299_LOCUS2689</name>
    <name evidence="3" type="ORF">XDN619_LOCUS5968</name>
</gene>
<evidence type="ECO:0000313" key="4">
    <source>
        <dbReference type="EMBL" id="CAF4022905.1"/>
    </source>
</evidence>